<dbReference type="AlphaFoldDB" id="A0A1J0RI68"/>
<organism evidence="1">
    <name type="scientific">Acinetobacter larvae</name>
    <dbReference type="NCBI Taxonomy" id="1789224"/>
    <lineage>
        <taxon>Bacteria</taxon>
        <taxon>Pseudomonadati</taxon>
        <taxon>Pseudomonadota</taxon>
        <taxon>Gammaproteobacteria</taxon>
        <taxon>Moraxellales</taxon>
        <taxon>Moraxellaceae</taxon>
        <taxon>Acinetobacter</taxon>
    </lineage>
</organism>
<dbReference type="EMBL" id="CP018141">
    <property type="protein sequence ID" value="APD77623.1"/>
    <property type="molecule type" value="Genomic_DNA"/>
</dbReference>
<keyword evidence="1" id="KW-0614">Plasmid</keyword>
<proteinExistence type="predicted"/>
<dbReference type="RefSeq" id="WP_168455046.1">
    <property type="nucleotide sequence ID" value="NZ_CP018141.1"/>
</dbReference>
<accession>A0A1J0RI68</accession>
<reference evidence="1" key="1">
    <citation type="submission" date="2016-11" db="EMBL/GenBank/DDBJ databases">
        <authorList>
            <person name="Jaros S."/>
            <person name="Januszkiewicz K."/>
            <person name="Wedrychowicz H."/>
        </authorList>
    </citation>
    <scope>NUCLEOTIDE SEQUENCE</scope>
    <source>
        <strain evidence="1">BRTC-1</strain>
        <plasmid evidence="1">pRW1</plasmid>
    </source>
</reference>
<geneLocation type="plasmid" evidence="1">
    <name>pRW1</name>
</geneLocation>
<name>A0A1J0RI68_9GAMM</name>
<gene>
    <name evidence="1" type="ORF">BFG52_16605</name>
</gene>
<evidence type="ECO:0000313" key="1">
    <source>
        <dbReference type="EMBL" id="APD77623.1"/>
    </source>
</evidence>
<protein>
    <submittedName>
        <fullName evidence="1">Uncharacterized protein</fullName>
    </submittedName>
</protein>
<sequence>MQTFCDSTSENSLINALENLDNENRLVTTPWSRIVRGLGLGQYPMNFSKTISGWIQDAFDELKEKTEYKNSYVNFSSRLCDLIYLLVKPNQILRDSDRQIYIFDVLSLINNEPDPYHKIMQYSITIDALAKLNINLFDLMENFIDLPDLLFKNINAIKSSSIENENSGKHGNYEKLSAYTSIFFALASCDKKDVAVSYGKDYIDDALKTLENIPSPFLRGRGGSMLFCAISLLGYSKVLFSNGRDYITEMLDYLDDTDLININPSFPQEMTPDFIKIYPLLTLLNAIAATRHYEALNYKQDRILQVNVILEALTPIERTHMGLYYVMALYNLGLIVKEEKNVNKLINELIHTATNIDPSDNYFLTGIANSYVIETSIILGKKNLITEDLVKTLVNSFLSMNKNFDDEINRPYPIAYALTILGEAGHIDKLFTPSVHYGNKSAISWMINNLVQIGDNTDNKLYMFNNALINLMLRMRGKDFPVLDVYKKFSFKPNENDILTIKI</sequence>